<dbReference type="Gene3D" id="2.40.10.220">
    <property type="entry name" value="predicted glycosyltransferase like domains"/>
    <property type="match status" value="1"/>
</dbReference>
<sequence>MSDRPTRMDPRDATELRAVITCMGRKTHATIIDISMGGMCIYLNSHIPISPEEEIEIKTEEMGYLTGTVRWFRRPRLGVQLDMSSNTAAKVQSYYKKYIKHYLMA</sequence>
<organism evidence="2 3">
    <name type="scientific">Hoeflea halophila</name>
    <dbReference type="NCBI Taxonomy" id="714899"/>
    <lineage>
        <taxon>Bacteria</taxon>
        <taxon>Pseudomonadati</taxon>
        <taxon>Pseudomonadota</taxon>
        <taxon>Alphaproteobacteria</taxon>
        <taxon>Hyphomicrobiales</taxon>
        <taxon>Rhizobiaceae</taxon>
        <taxon>Hoeflea</taxon>
    </lineage>
</organism>
<evidence type="ECO:0000259" key="1">
    <source>
        <dbReference type="Pfam" id="PF07238"/>
    </source>
</evidence>
<dbReference type="InterPro" id="IPR009875">
    <property type="entry name" value="PilZ_domain"/>
</dbReference>
<feature type="domain" description="PilZ" evidence="1">
    <location>
        <begin position="6"/>
        <end position="95"/>
    </location>
</feature>
<protein>
    <submittedName>
        <fullName evidence="2">PilZ domain-containing protein</fullName>
    </submittedName>
</protein>
<dbReference type="EMBL" id="OCPC01000001">
    <property type="protein sequence ID" value="SOE08430.1"/>
    <property type="molecule type" value="Genomic_DNA"/>
</dbReference>
<proteinExistence type="predicted"/>
<accession>A0A286HKU6</accession>
<name>A0A286HKU6_9HYPH</name>
<keyword evidence="3" id="KW-1185">Reference proteome</keyword>
<reference evidence="3" key="1">
    <citation type="submission" date="2017-08" db="EMBL/GenBank/DDBJ databases">
        <authorList>
            <person name="Varghese N."/>
            <person name="Submissions S."/>
        </authorList>
    </citation>
    <scope>NUCLEOTIDE SEQUENCE [LARGE SCALE GENOMIC DNA]</scope>
    <source>
        <strain evidence="3">KCTC 23107</strain>
    </source>
</reference>
<dbReference type="Pfam" id="PF07238">
    <property type="entry name" value="PilZ"/>
    <property type="match status" value="1"/>
</dbReference>
<gene>
    <name evidence="2" type="ORF">SAMN05877838_0149</name>
</gene>
<dbReference type="SUPFAM" id="SSF141371">
    <property type="entry name" value="PilZ domain-like"/>
    <property type="match status" value="1"/>
</dbReference>
<evidence type="ECO:0000313" key="2">
    <source>
        <dbReference type="EMBL" id="SOE08430.1"/>
    </source>
</evidence>
<dbReference type="AlphaFoldDB" id="A0A286HKU6"/>
<dbReference type="RefSeq" id="WP_097104046.1">
    <property type="nucleotide sequence ID" value="NZ_OCPC01000001.1"/>
</dbReference>
<dbReference type="GO" id="GO:0035438">
    <property type="term" value="F:cyclic-di-GMP binding"/>
    <property type="evidence" value="ECO:0007669"/>
    <property type="project" value="InterPro"/>
</dbReference>
<evidence type="ECO:0000313" key="3">
    <source>
        <dbReference type="Proteomes" id="UP000219465"/>
    </source>
</evidence>
<dbReference type="OrthoDB" id="8479088at2"/>
<dbReference type="Proteomes" id="UP000219465">
    <property type="component" value="Unassembled WGS sequence"/>
</dbReference>